<dbReference type="HOGENOM" id="CLU_3198123_0_0_9"/>
<name>A7VWN7_9FIRM</name>
<accession>A7VWN7</accession>
<evidence type="ECO:0000313" key="2">
    <source>
        <dbReference type="Proteomes" id="UP000003490"/>
    </source>
</evidence>
<evidence type="ECO:0000313" key="1">
    <source>
        <dbReference type="EMBL" id="EDO60183.1"/>
    </source>
</evidence>
<dbReference type="AlphaFoldDB" id="A7VWN7"/>
<sequence>MYDFSISKEQARQFAYDCFDVIIRDVKMLEEQSQNSSENNQQKVA</sequence>
<reference evidence="1 2" key="1">
    <citation type="submission" date="2007-08" db="EMBL/GenBank/DDBJ databases">
        <title>Draft genome sequence of Clostridium leptum (DSM 753).</title>
        <authorList>
            <person name="Sudarsanam P."/>
            <person name="Ley R."/>
            <person name="Guruge J."/>
            <person name="Turnbaugh P.J."/>
            <person name="Mahowald M."/>
            <person name="Liep D."/>
            <person name="Gordon J."/>
        </authorList>
    </citation>
    <scope>NUCLEOTIDE SEQUENCE [LARGE SCALE GENOMIC DNA]</scope>
    <source>
        <strain evidence="1 2">DSM 753</strain>
    </source>
</reference>
<dbReference type="Proteomes" id="UP000003490">
    <property type="component" value="Unassembled WGS sequence"/>
</dbReference>
<dbReference type="EMBL" id="ABCB02000020">
    <property type="protein sequence ID" value="EDO60183.1"/>
    <property type="molecule type" value="Genomic_DNA"/>
</dbReference>
<reference evidence="1 2" key="2">
    <citation type="submission" date="2007-08" db="EMBL/GenBank/DDBJ databases">
        <authorList>
            <person name="Fulton L."/>
            <person name="Clifton S."/>
            <person name="Fulton B."/>
            <person name="Xu J."/>
            <person name="Minx P."/>
            <person name="Pepin K.H."/>
            <person name="Johnson M."/>
            <person name="Thiruvilangam P."/>
            <person name="Bhonagiri V."/>
            <person name="Nash W.E."/>
            <person name="Wang C."/>
            <person name="Mardis E.R."/>
            <person name="Wilson R.K."/>
        </authorList>
    </citation>
    <scope>NUCLEOTIDE SEQUENCE [LARGE SCALE GENOMIC DNA]</scope>
    <source>
        <strain evidence="1 2">DSM 753</strain>
    </source>
</reference>
<organism evidence="1 2">
    <name type="scientific">[Clostridium] leptum DSM 753</name>
    <dbReference type="NCBI Taxonomy" id="428125"/>
    <lineage>
        <taxon>Bacteria</taxon>
        <taxon>Bacillati</taxon>
        <taxon>Bacillota</taxon>
        <taxon>Clostridia</taxon>
        <taxon>Eubacteriales</taxon>
        <taxon>Oscillospiraceae</taxon>
        <taxon>Oscillospiraceae incertae sedis</taxon>
    </lineage>
</organism>
<gene>
    <name evidence="1" type="ORF">CLOLEP_03006</name>
</gene>
<protein>
    <submittedName>
        <fullName evidence="1">Uncharacterized protein</fullName>
    </submittedName>
</protein>
<proteinExistence type="predicted"/>
<comment type="caution">
    <text evidence="1">The sequence shown here is derived from an EMBL/GenBank/DDBJ whole genome shotgun (WGS) entry which is preliminary data.</text>
</comment>